<dbReference type="SUPFAM" id="SSF54631">
    <property type="entry name" value="CBS-domain pair"/>
    <property type="match status" value="1"/>
</dbReference>
<sequence>MNRAERFEIAFNHIHLLLKSLLMDRNDSAPFVSLVHELSRKHALIAREAGKLKQYAKLRNALVHEFFGKANYIAVPHEDVVVDIERIQRLLNVPPTALSISSKRVLYMKHNDQLITVMRQMEKFQCTSVPIYQRKQFIGLLTEDGINRWLVKRFESASTIEFSGVTAYEVLKYELRTNVIFMARGTNVYDIEDIFEQKMLAKQKVDAIIISDSGSDQQFPLGIITSWDLIKID</sequence>
<dbReference type="PATRIC" id="fig|1178515.4.peg.1881"/>
<dbReference type="KEGG" id="pswu:SY83_09415"/>
<dbReference type="Proteomes" id="UP000076927">
    <property type="component" value="Chromosome"/>
</dbReference>
<reference evidence="1 2" key="1">
    <citation type="submission" date="2015-01" db="EMBL/GenBank/DDBJ databases">
        <title>Paenibacillus swuensis/DY6/whole genome sequencing.</title>
        <authorList>
            <person name="Kim M.K."/>
            <person name="Srinivasan S."/>
            <person name="Lee J.-J."/>
        </authorList>
    </citation>
    <scope>NUCLEOTIDE SEQUENCE [LARGE SCALE GENOMIC DNA]</scope>
    <source>
        <strain evidence="1 2">DY6</strain>
    </source>
</reference>
<proteinExistence type="predicted"/>
<dbReference type="InterPro" id="IPR046342">
    <property type="entry name" value="CBS_dom_sf"/>
</dbReference>
<dbReference type="AlphaFoldDB" id="A0A172TPY2"/>
<dbReference type="STRING" id="1178515.SY83_09415"/>
<protein>
    <recommendedName>
        <fullName evidence="3">CBS domain-containing protein</fullName>
    </recommendedName>
</protein>
<dbReference type="Gene3D" id="3.10.580.10">
    <property type="entry name" value="CBS-domain"/>
    <property type="match status" value="1"/>
</dbReference>
<dbReference type="EMBL" id="CP011388">
    <property type="protein sequence ID" value="ANE48823.1"/>
    <property type="molecule type" value="Genomic_DNA"/>
</dbReference>
<evidence type="ECO:0000313" key="1">
    <source>
        <dbReference type="EMBL" id="ANE48823.1"/>
    </source>
</evidence>
<evidence type="ECO:0000313" key="2">
    <source>
        <dbReference type="Proteomes" id="UP000076927"/>
    </source>
</evidence>
<keyword evidence="2" id="KW-1185">Reference proteome</keyword>
<organism evidence="1 2">
    <name type="scientific">Paenibacillus swuensis</name>
    <dbReference type="NCBI Taxonomy" id="1178515"/>
    <lineage>
        <taxon>Bacteria</taxon>
        <taxon>Bacillati</taxon>
        <taxon>Bacillota</taxon>
        <taxon>Bacilli</taxon>
        <taxon>Bacillales</taxon>
        <taxon>Paenibacillaceae</taxon>
        <taxon>Paenibacillus</taxon>
    </lineage>
</organism>
<evidence type="ECO:0008006" key="3">
    <source>
        <dbReference type="Google" id="ProtNLM"/>
    </source>
</evidence>
<name>A0A172TPY2_9BACL</name>
<gene>
    <name evidence="1" type="ORF">SY83_09415</name>
</gene>
<accession>A0A172TPY2</accession>